<gene>
    <name evidence="2" type="ORF">ACFSX9_09180</name>
</gene>
<accession>A0ABW5Z847</accession>
<sequence length="125" mass="14320">MSKNNKKQFGVWMDSQHATIIGRDENNEGEFKVLGHEKNSSVPRNSSENTENNHEVTLRTKFFKEITSHMQNVDELHVTGTGIAQEQFINYLAETPQYKNVETSECTTNKMSDEDIVAHISNKFN</sequence>
<keyword evidence="3" id="KW-1185">Reference proteome</keyword>
<dbReference type="InterPro" id="IPR042226">
    <property type="entry name" value="eFR1_2_sf"/>
</dbReference>
<evidence type="ECO:0000313" key="3">
    <source>
        <dbReference type="Proteomes" id="UP001597549"/>
    </source>
</evidence>
<dbReference type="EMBL" id="JBHUOL010000012">
    <property type="protein sequence ID" value="MFD2908908.1"/>
    <property type="molecule type" value="Genomic_DNA"/>
</dbReference>
<proteinExistence type="predicted"/>
<dbReference type="SUPFAM" id="SSF53137">
    <property type="entry name" value="Translational machinery components"/>
    <property type="match status" value="1"/>
</dbReference>
<evidence type="ECO:0000256" key="1">
    <source>
        <dbReference type="SAM" id="MobiDB-lite"/>
    </source>
</evidence>
<reference evidence="3" key="1">
    <citation type="journal article" date="2019" name="Int. J. Syst. Evol. Microbiol.">
        <title>The Global Catalogue of Microorganisms (GCM) 10K type strain sequencing project: providing services to taxonomists for standard genome sequencing and annotation.</title>
        <authorList>
            <consortium name="The Broad Institute Genomics Platform"/>
            <consortium name="The Broad Institute Genome Sequencing Center for Infectious Disease"/>
            <person name="Wu L."/>
            <person name="Ma J."/>
        </authorList>
    </citation>
    <scope>NUCLEOTIDE SEQUENCE [LARGE SCALE GENOMIC DNA]</scope>
    <source>
        <strain evidence="3">KCTC 52644</strain>
    </source>
</reference>
<feature type="region of interest" description="Disordered" evidence="1">
    <location>
        <begin position="36"/>
        <end position="55"/>
    </location>
</feature>
<feature type="compositionally biased region" description="Polar residues" evidence="1">
    <location>
        <begin position="40"/>
        <end position="50"/>
    </location>
</feature>
<dbReference type="Proteomes" id="UP001597549">
    <property type="component" value="Unassembled WGS sequence"/>
</dbReference>
<dbReference type="Gene3D" id="3.30.420.60">
    <property type="entry name" value="eRF1 domain 2"/>
    <property type="match status" value="1"/>
</dbReference>
<evidence type="ECO:0000313" key="2">
    <source>
        <dbReference type="EMBL" id="MFD2908908.1"/>
    </source>
</evidence>
<protein>
    <submittedName>
        <fullName evidence="2">Uncharacterized protein</fullName>
    </submittedName>
</protein>
<name>A0ABW5Z847_9FLAO</name>
<comment type="caution">
    <text evidence="2">The sequence shown here is derived from an EMBL/GenBank/DDBJ whole genome shotgun (WGS) entry which is preliminary data.</text>
</comment>
<dbReference type="RefSeq" id="WP_379806865.1">
    <property type="nucleotide sequence ID" value="NZ_JBHUOL010000012.1"/>
</dbReference>
<organism evidence="2 3">
    <name type="scientific">Flavobacterium ardleyense</name>
    <dbReference type="NCBI Taxonomy" id="2038737"/>
    <lineage>
        <taxon>Bacteria</taxon>
        <taxon>Pseudomonadati</taxon>
        <taxon>Bacteroidota</taxon>
        <taxon>Flavobacteriia</taxon>
        <taxon>Flavobacteriales</taxon>
        <taxon>Flavobacteriaceae</taxon>
        <taxon>Flavobacterium</taxon>
    </lineage>
</organism>